<dbReference type="Pfam" id="PF00990">
    <property type="entry name" value="GGDEF"/>
    <property type="match status" value="1"/>
</dbReference>
<evidence type="ECO:0000256" key="4">
    <source>
        <dbReference type="SAM" id="Phobius"/>
    </source>
</evidence>
<evidence type="ECO:0000259" key="5">
    <source>
        <dbReference type="PROSITE" id="PS50887"/>
    </source>
</evidence>
<proteinExistence type="predicted"/>
<keyword evidence="4" id="KW-0812">Transmembrane</keyword>
<dbReference type="PROSITE" id="PS50887">
    <property type="entry name" value="GGDEF"/>
    <property type="match status" value="1"/>
</dbReference>
<keyword evidence="4" id="KW-1133">Transmembrane helix</keyword>
<dbReference type="PANTHER" id="PTHR45138">
    <property type="entry name" value="REGULATORY COMPONENTS OF SENSORY TRANSDUCTION SYSTEM"/>
    <property type="match status" value="1"/>
</dbReference>
<accession>A0A3S0RKK0</accession>
<evidence type="ECO:0000313" key="7">
    <source>
        <dbReference type="Proteomes" id="UP000274358"/>
    </source>
</evidence>
<organism evidence="6 7">
    <name type="scientific">Dyella choica</name>
    <dbReference type="NCBI Taxonomy" id="1927959"/>
    <lineage>
        <taxon>Bacteria</taxon>
        <taxon>Pseudomonadati</taxon>
        <taxon>Pseudomonadota</taxon>
        <taxon>Gammaproteobacteria</taxon>
        <taxon>Lysobacterales</taxon>
        <taxon>Rhodanobacteraceae</taxon>
        <taxon>Dyella</taxon>
    </lineage>
</organism>
<feature type="transmembrane region" description="Helical" evidence="4">
    <location>
        <begin position="321"/>
        <end position="342"/>
    </location>
</feature>
<comment type="catalytic activity">
    <reaction evidence="3">
        <text>2 GTP = 3',3'-c-di-GMP + 2 diphosphate</text>
        <dbReference type="Rhea" id="RHEA:24898"/>
        <dbReference type="ChEBI" id="CHEBI:33019"/>
        <dbReference type="ChEBI" id="CHEBI:37565"/>
        <dbReference type="ChEBI" id="CHEBI:58805"/>
        <dbReference type="EC" id="2.7.7.65"/>
    </reaction>
</comment>
<dbReference type="SUPFAM" id="SSF55073">
    <property type="entry name" value="Nucleotide cyclase"/>
    <property type="match status" value="1"/>
</dbReference>
<name>A0A3S0RKK0_9GAMM</name>
<dbReference type="InterPro" id="IPR050469">
    <property type="entry name" value="Diguanylate_Cyclase"/>
</dbReference>
<dbReference type="RefSeq" id="WP_126684951.1">
    <property type="nucleotide sequence ID" value="NZ_RYYV01000007.1"/>
</dbReference>
<dbReference type="InterPro" id="IPR000160">
    <property type="entry name" value="GGDEF_dom"/>
</dbReference>
<keyword evidence="7" id="KW-1185">Reference proteome</keyword>
<dbReference type="InterPro" id="IPR043128">
    <property type="entry name" value="Rev_trsase/Diguanyl_cyclase"/>
</dbReference>
<protein>
    <recommendedName>
        <fullName evidence="2">diguanylate cyclase</fullName>
        <ecNumber evidence="2">2.7.7.65</ecNumber>
    </recommendedName>
</protein>
<dbReference type="Proteomes" id="UP000274358">
    <property type="component" value="Unassembled WGS sequence"/>
</dbReference>
<gene>
    <name evidence="6" type="ORF">EKH80_11790</name>
</gene>
<dbReference type="PANTHER" id="PTHR45138:SF9">
    <property type="entry name" value="DIGUANYLATE CYCLASE DGCM-RELATED"/>
    <property type="match status" value="1"/>
</dbReference>
<evidence type="ECO:0000313" key="6">
    <source>
        <dbReference type="EMBL" id="RUL75393.1"/>
    </source>
</evidence>
<dbReference type="OrthoDB" id="9812260at2"/>
<evidence type="ECO:0000256" key="3">
    <source>
        <dbReference type="ARBA" id="ARBA00034247"/>
    </source>
</evidence>
<dbReference type="AlphaFoldDB" id="A0A3S0RKK0"/>
<sequence length="584" mass="63579">MQLQAQLRVGAALLLAVAAGISSYVFAGYAQGYRQSTRNLQALTSFDQALKAGNAASTERAPSNILLSLDPHSATSYASIQAEVAGSRQRTDAALGQLQQLIRTQPQADAEGSQLARARASLTQARAAYDALARHMPAERSPQDLQAAIDKLIEARSELDPLIGDFYHQAQQLAPDQTGIMQMARILSDLREYGGRLASMLVVPLSTPQPIDPMRRLGMAALRGHIDELHHLMPGDMHLPGRNDDDIQEVRSRVERGFFGHTLAMTDALVASQGADYGIRAAAFTSQVRPDLMALEDLEDLFMLRAMAQVADTQRAEGRHMLLIGAFLVSFIVFALSVLRAAQNLVVRPLLLAKREIVGLANGDLRRAPRAGNSMEARALHEAIDTLRQQHMRGMQLAIERDELSKALRRQAHTDALTGLHNRHALEEITGDLSAEPVRLSKGRGLVLIDIDYFKPINDEHGHIVGDLVLREVAGRIRHLVKEPHMAFRYGGEEFAVLTNGLSMKELCQLAEDIRRAISGDSISAPGVSALSVTASFGVAKGNTVVITWLDLLNAADTALYQAKAQGRNQLVAAPQSTDDMLRA</sequence>
<dbReference type="SMART" id="SM00267">
    <property type="entry name" value="GGDEF"/>
    <property type="match status" value="1"/>
</dbReference>
<dbReference type="EC" id="2.7.7.65" evidence="2"/>
<dbReference type="EMBL" id="RYYV01000007">
    <property type="protein sequence ID" value="RUL75393.1"/>
    <property type="molecule type" value="Genomic_DNA"/>
</dbReference>
<feature type="domain" description="GGDEF" evidence="5">
    <location>
        <begin position="442"/>
        <end position="576"/>
    </location>
</feature>
<comment type="cofactor">
    <cofactor evidence="1">
        <name>Mg(2+)</name>
        <dbReference type="ChEBI" id="CHEBI:18420"/>
    </cofactor>
</comment>
<evidence type="ECO:0000256" key="1">
    <source>
        <dbReference type="ARBA" id="ARBA00001946"/>
    </source>
</evidence>
<dbReference type="Gene3D" id="3.30.70.270">
    <property type="match status" value="1"/>
</dbReference>
<dbReference type="NCBIfam" id="TIGR00254">
    <property type="entry name" value="GGDEF"/>
    <property type="match status" value="1"/>
</dbReference>
<comment type="caution">
    <text evidence="6">The sequence shown here is derived from an EMBL/GenBank/DDBJ whole genome shotgun (WGS) entry which is preliminary data.</text>
</comment>
<dbReference type="CDD" id="cd01949">
    <property type="entry name" value="GGDEF"/>
    <property type="match status" value="1"/>
</dbReference>
<keyword evidence="4" id="KW-0472">Membrane</keyword>
<reference evidence="6 7" key="1">
    <citation type="submission" date="2018-12" db="EMBL/GenBank/DDBJ databases">
        <title>Dyella dinghuensis sp. nov. DHOA06 and Dyella choica sp. nov. 4M-K27, isolated from forest soil.</title>
        <authorList>
            <person name="Qiu L.-H."/>
            <person name="Gao Z.-H."/>
        </authorList>
    </citation>
    <scope>NUCLEOTIDE SEQUENCE [LARGE SCALE GENOMIC DNA]</scope>
    <source>
        <strain evidence="6 7">4M-K27</strain>
    </source>
</reference>
<evidence type="ECO:0000256" key="2">
    <source>
        <dbReference type="ARBA" id="ARBA00012528"/>
    </source>
</evidence>
<dbReference type="FunFam" id="3.30.70.270:FF:000001">
    <property type="entry name" value="Diguanylate cyclase domain protein"/>
    <property type="match status" value="1"/>
</dbReference>
<dbReference type="InterPro" id="IPR029787">
    <property type="entry name" value="Nucleotide_cyclase"/>
</dbReference>
<dbReference type="GO" id="GO:0052621">
    <property type="term" value="F:diguanylate cyclase activity"/>
    <property type="evidence" value="ECO:0007669"/>
    <property type="project" value="UniProtKB-EC"/>
</dbReference>